<gene>
    <name evidence="1" type="ORF">OG222_01600</name>
</gene>
<sequence>MPNKICRAWQFNVPWDWTAFDGRSAGAGPEWPLVLLTRAGTPCAIEDAKAVATSTASGSHPETVRETVRDWMSLTGASPTP</sequence>
<name>A0AAU1LKT0_9ACTN</name>
<dbReference type="EMBL" id="CP108169">
    <property type="protein sequence ID" value="WTQ71845.1"/>
    <property type="molecule type" value="Genomic_DNA"/>
</dbReference>
<dbReference type="AlphaFoldDB" id="A0AAU1LKT0"/>
<proteinExistence type="predicted"/>
<protein>
    <submittedName>
        <fullName evidence="1">Uncharacterized protein</fullName>
    </submittedName>
</protein>
<evidence type="ECO:0000313" key="1">
    <source>
        <dbReference type="EMBL" id="WTQ71845.1"/>
    </source>
</evidence>
<reference evidence="1" key="1">
    <citation type="submission" date="2022-10" db="EMBL/GenBank/DDBJ databases">
        <title>The complete genomes of actinobacterial strains from the NBC collection.</title>
        <authorList>
            <person name="Joergensen T.S."/>
            <person name="Alvarez Arevalo M."/>
            <person name="Sterndorff E.B."/>
            <person name="Faurdal D."/>
            <person name="Vuksanovic O."/>
            <person name="Mourched A.-S."/>
            <person name="Charusanti P."/>
            <person name="Shaw S."/>
            <person name="Blin K."/>
            <person name="Weber T."/>
        </authorList>
    </citation>
    <scope>NUCLEOTIDE SEQUENCE</scope>
    <source>
        <strain evidence="1">NBC_00148</strain>
    </source>
</reference>
<accession>A0AAU1LKT0</accession>
<organism evidence="1">
    <name type="scientific">Streptomyces sp. NBC_00148</name>
    <dbReference type="NCBI Taxonomy" id="2903626"/>
    <lineage>
        <taxon>Bacteria</taxon>
        <taxon>Bacillati</taxon>
        <taxon>Actinomycetota</taxon>
        <taxon>Actinomycetes</taxon>
        <taxon>Kitasatosporales</taxon>
        <taxon>Streptomycetaceae</taxon>
        <taxon>Streptomyces</taxon>
    </lineage>
</organism>